<gene>
    <name evidence="6" type="ORF">COT81_00175</name>
</gene>
<dbReference type="SUPFAM" id="SSF55781">
    <property type="entry name" value="GAF domain-like"/>
    <property type="match status" value="1"/>
</dbReference>
<feature type="domain" description="Heat-inducible transcription repressor HrcA C-terminal" evidence="5">
    <location>
        <begin position="81"/>
        <end position="207"/>
    </location>
</feature>
<dbReference type="PANTHER" id="PTHR34824">
    <property type="entry name" value="HEAT-INDUCIBLE TRANSCRIPTION REPRESSOR HRCA"/>
    <property type="match status" value="1"/>
</dbReference>
<reference evidence="7" key="1">
    <citation type="submission" date="2017-09" db="EMBL/GenBank/DDBJ databases">
        <title>Depth-based differentiation of microbial function through sediment-hosted aquifers and enrichment of novel symbionts in the deep terrestrial subsurface.</title>
        <authorList>
            <person name="Probst A.J."/>
            <person name="Ladd B."/>
            <person name="Jarett J.K."/>
            <person name="Geller-Mcgrath D.E."/>
            <person name="Sieber C.M.K."/>
            <person name="Emerson J.B."/>
            <person name="Anantharaman K."/>
            <person name="Thomas B.C."/>
            <person name="Malmstrom R."/>
            <person name="Stieglmeier M."/>
            <person name="Klingl A."/>
            <person name="Woyke T."/>
            <person name="Ryan C.M."/>
            <person name="Banfield J.F."/>
        </authorList>
    </citation>
    <scope>NUCLEOTIDE SEQUENCE [LARGE SCALE GENOMIC DNA]</scope>
</reference>
<dbReference type="EMBL" id="PEZZ01000002">
    <property type="protein sequence ID" value="PIS05567.1"/>
    <property type="molecule type" value="Genomic_DNA"/>
</dbReference>
<dbReference type="InterPro" id="IPR021153">
    <property type="entry name" value="HrcA_C"/>
</dbReference>
<keyword evidence="4" id="KW-0804">Transcription</keyword>
<evidence type="ECO:0000256" key="2">
    <source>
        <dbReference type="ARBA" id="ARBA00023015"/>
    </source>
</evidence>
<proteinExistence type="predicted"/>
<evidence type="ECO:0000313" key="7">
    <source>
        <dbReference type="Proteomes" id="UP000230935"/>
    </source>
</evidence>
<evidence type="ECO:0000256" key="4">
    <source>
        <dbReference type="ARBA" id="ARBA00023163"/>
    </source>
</evidence>
<dbReference type="AlphaFoldDB" id="A0A2H0W2N8"/>
<dbReference type="GO" id="GO:0045892">
    <property type="term" value="P:negative regulation of DNA-templated transcription"/>
    <property type="evidence" value="ECO:0007669"/>
    <property type="project" value="TreeGrafter"/>
</dbReference>
<dbReference type="Proteomes" id="UP000230935">
    <property type="component" value="Unassembled WGS sequence"/>
</dbReference>
<dbReference type="Gene3D" id="3.30.450.40">
    <property type="match status" value="1"/>
</dbReference>
<name>A0A2H0W2N8_9BACT</name>
<dbReference type="GO" id="GO:0003677">
    <property type="term" value="F:DNA binding"/>
    <property type="evidence" value="ECO:0007669"/>
    <property type="project" value="InterPro"/>
</dbReference>
<accession>A0A2H0W2N8</accession>
<dbReference type="SUPFAM" id="SSF46785">
    <property type="entry name" value="Winged helix' DNA-binding domain"/>
    <property type="match status" value="1"/>
</dbReference>
<keyword evidence="1" id="KW-0678">Repressor</keyword>
<organism evidence="6 7">
    <name type="scientific">Candidatus Buchananbacteria bacterium CG10_big_fil_rev_8_21_14_0_10_42_9</name>
    <dbReference type="NCBI Taxonomy" id="1974526"/>
    <lineage>
        <taxon>Bacteria</taxon>
        <taxon>Candidatus Buchananiibacteriota</taxon>
    </lineage>
</organism>
<keyword evidence="2" id="KW-0805">Transcription regulation</keyword>
<dbReference type="InterPro" id="IPR002571">
    <property type="entry name" value="HrcA"/>
</dbReference>
<dbReference type="Gene3D" id="1.10.10.10">
    <property type="entry name" value="Winged helix-like DNA-binding domain superfamily/Winged helix DNA-binding domain"/>
    <property type="match status" value="1"/>
</dbReference>
<dbReference type="Pfam" id="PF01628">
    <property type="entry name" value="HrcA"/>
    <property type="match status" value="1"/>
</dbReference>
<sequence>MNERTAKILKLIIEEYIRTAKPVGSKYLAESGKFNISPATIRNAMADLEDSGYIAQPHTSAGRAPTEKGYQYYIQNLTPKSVTKSEATNLDNAENPKELARYLASRSANAVFLALDDNYVYITGIANVFSQPEFFEHETVSELSEALDHIEDMVRSVDSMLDEQLQIMLGSKNPLSRDLTLLLGRGLRHHDRVIGMLGPMRMDYARNMALLDYARQILYRF</sequence>
<dbReference type="PANTHER" id="PTHR34824:SF1">
    <property type="entry name" value="HEAT-INDUCIBLE TRANSCRIPTION REPRESSOR HRCA"/>
    <property type="match status" value="1"/>
</dbReference>
<dbReference type="InterPro" id="IPR029016">
    <property type="entry name" value="GAF-like_dom_sf"/>
</dbReference>
<keyword evidence="3" id="KW-0346">Stress response</keyword>
<protein>
    <recommendedName>
        <fullName evidence="5">Heat-inducible transcription repressor HrcA C-terminal domain-containing protein</fullName>
    </recommendedName>
</protein>
<comment type="caution">
    <text evidence="6">The sequence shown here is derived from an EMBL/GenBank/DDBJ whole genome shotgun (WGS) entry which is preliminary data.</text>
</comment>
<evidence type="ECO:0000256" key="1">
    <source>
        <dbReference type="ARBA" id="ARBA00022491"/>
    </source>
</evidence>
<evidence type="ECO:0000256" key="3">
    <source>
        <dbReference type="ARBA" id="ARBA00023016"/>
    </source>
</evidence>
<evidence type="ECO:0000313" key="6">
    <source>
        <dbReference type="EMBL" id="PIS05567.1"/>
    </source>
</evidence>
<evidence type="ECO:0000259" key="5">
    <source>
        <dbReference type="Pfam" id="PF01628"/>
    </source>
</evidence>
<dbReference type="InterPro" id="IPR036390">
    <property type="entry name" value="WH_DNA-bd_sf"/>
</dbReference>
<dbReference type="InterPro" id="IPR036388">
    <property type="entry name" value="WH-like_DNA-bd_sf"/>
</dbReference>